<dbReference type="Proteomes" id="UP000183047">
    <property type="component" value="Unassembled WGS sequence"/>
</dbReference>
<evidence type="ECO:0000313" key="3">
    <source>
        <dbReference type="EMBL" id="SCY50173.1"/>
    </source>
</evidence>
<dbReference type="Gene3D" id="3.40.50.410">
    <property type="entry name" value="von Willebrand factor, type A domain"/>
    <property type="match status" value="1"/>
</dbReference>
<dbReference type="PANTHER" id="PTHR31373">
    <property type="entry name" value="OS06G0652100 PROTEIN"/>
    <property type="match status" value="1"/>
</dbReference>
<name>A0A1G5GF39_9FIRM</name>
<dbReference type="InterPro" id="IPR056690">
    <property type="entry name" value="DUF7788"/>
</dbReference>
<feature type="domain" description="DUF2828" evidence="1">
    <location>
        <begin position="124"/>
        <end position="281"/>
    </location>
</feature>
<gene>
    <name evidence="3" type="ORF">SAMN02910451_02855</name>
</gene>
<dbReference type="OrthoDB" id="9255585at2"/>
<sequence length="489" mass="55443">MLDFLKKEANKTYTENGAATYVSTKSDCLDLFATIGALRHASDEDIIFRFTRAYVEDANLAMKMLFFARDIRGGLGERRVFKVILKFMAECEPESVKKNIEYVAEYGRYDDLLALFGTPVEKEVLAYFDKALKADMAALEADKENAQIFLLAKWLPSINTSNKEAVRNAKKIARAMKMSDAEYRKALSALRAQIKIIENNLRERDYSFDYAKQPSKALYKYRQAFIRNDGDRYESFIRKATEDPSVMHTGTLTPYDVIAPVLGKKEFSEAERRAMDTTWNALENYAGSDNSLVVVDGSGSMYWNTNPSPAAVAQSLGIYFAERNTGAFHDHFITFSANPRLIEIKGKDIVDKVRYCMSFNECSNTNIEKTFMLILHTAVNNSLKQSDMPEKLYIISDMEFDSCAGGAKATNFENAKRAFEKYGYKLPQVIFWNVNSRNIQQPVRMNDQGVALVSGCSPQVFSMLKDGNLEPYKFMMSVLSSSRYERIAG</sequence>
<organism evidence="3 4">
    <name type="scientific">Butyrivibrio hungatei</name>
    <dbReference type="NCBI Taxonomy" id="185008"/>
    <lineage>
        <taxon>Bacteria</taxon>
        <taxon>Bacillati</taxon>
        <taxon>Bacillota</taxon>
        <taxon>Clostridia</taxon>
        <taxon>Lachnospirales</taxon>
        <taxon>Lachnospiraceae</taxon>
        <taxon>Butyrivibrio</taxon>
    </lineage>
</organism>
<accession>A0A1G5GF39</accession>
<feature type="domain" description="DUF2828" evidence="1">
    <location>
        <begin position="14"/>
        <end position="106"/>
    </location>
</feature>
<evidence type="ECO:0000313" key="4">
    <source>
        <dbReference type="Proteomes" id="UP000183047"/>
    </source>
</evidence>
<dbReference type="InterPro" id="IPR036465">
    <property type="entry name" value="vWFA_dom_sf"/>
</dbReference>
<evidence type="ECO:0000259" key="1">
    <source>
        <dbReference type="Pfam" id="PF11443"/>
    </source>
</evidence>
<feature type="domain" description="DUF7788" evidence="2">
    <location>
        <begin position="290"/>
        <end position="467"/>
    </location>
</feature>
<evidence type="ECO:0000259" key="2">
    <source>
        <dbReference type="Pfam" id="PF25043"/>
    </source>
</evidence>
<dbReference type="Pfam" id="PF11443">
    <property type="entry name" value="DUF2828"/>
    <property type="match status" value="2"/>
</dbReference>
<dbReference type="RefSeq" id="WP_074463253.1">
    <property type="nucleotide sequence ID" value="NZ_FMUR01000020.1"/>
</dbReference>
<dbReference type="InterPro" id="IPR011205">
    <property type="entry name" value="UCP015417_vWA"/>
</dbReference>
<protein>
    <recommendedName>
        <fullName evidence="5">DUF2828 domain-containing protein</fullName>
    </recommendedName>
</protein>
<reference evidence="4" key="1">
    <citation type="submission" date="2016-10" db="EMBL/GenBank/DDBJ databases">
        <authorList>
            <person name="Varghese N."/>
            <person name="Submissions S."/>
        </authorList>
    </citation>
    <scope>NUCLEOTIDE SEQUENCE [LARGE SCALE GENOMIC DNA]</scope>
    <source>
        <strain evidence="4">XBD2006</strain>
    </source>
</reference>
<dbReference type="AlphaFoldDB" id="A0A1G5GF39"/>
<keyword evidence="4" id="KW-1185">Reference proteome</keyword>
<dbReference type="EMBL" id="FMUR01000020">
    <property type="protein sequence ID" value="SCY50173.1"/>
    <property type="molecule type" value="Genomic_DNA"/>
</dbReference>
<dbReference type="PIRSF" id="PIRSF015417">
    <property type="entry name" value="T31B5_30_vWA"/>
    <property type="match status" value="1"/>
</dbReference>
<dbReference type="SUPFAM" id="SSF53300">
    <property type="entry name" value="vWA-like"/>
    <property type="match status" value="1"/>
</dbReference>
<dbReference type="InterPro" id="IPR058580">
    <property type="entry name" value="DUF2828"/>
</dbReference>
<proteinExistence type="predicted"/>
<evidence type="ECO:0008006" key="5">
    <source>
        <dbReference type="Google" id="ProtNLM"/>
    </source>
</evidence>
<dbReference type="Pfam" id="PF25043">
    <property type="entry name" value="DUF7788"/>
    <property type="match status" value="1"/>
</dbReference>
<dbReference type="PANTHER" id="PTHR31373:SF27">
    <property type="entry name" value="TROVE DOMAIN-CONTAINING PROTEIN"/>
    <property type="match status" value="1"/>
</dbReference>